<reference evidence="2 3" key="1">
    <citation type="submission" date="2021-06" db="EMBL/GenBank/DDBJ databases">
        <authorList>
            <person name="Palmer J.M."/>
        </authorList>
    </citation>
    <scope>NUCLEOTIDE SEQUENCE [LARGE SCALE GENOMIC DNA]</scope>
    <source>
        <strain evidence="2 3">XR_2019</strain>
        <tissue evidence="2">Muscle</tissue>
    </source>
</reference>
<accession>A0ABV0W477</accession>
<proteinExistence type="predicted"/>
<feature type="coiled-coil region" evidence="1">
    <location>
        <begin position="6"/>
        <end position="40"/>
    </location>
</feature>
<name>A0ABV0W477_9TELE</name>
<organism evidence="2 3">
    <name type="scientific">Xenotaenia resolanae</name>
    <dbReference type="NCBI Taxonomy" id="208358"/>
    <lineage>
        <taxon>Eukaryota</taxon>
        <taxon>Metazoa</taxon>
        <taxon>Chordata</taxon>
        <taxon>Craniata</taxon>
        <taxon>Vertebrata</taxon>
        <taxon>Euteleostomi</taxon>
        <taxon>Actinopterygii</taxon>
        <taxon>Neopterygii</taxon>
        <taxon>Teleostei</taxon>
        <taxon>Neoteleostei</taxon>
        <taxon>Acanthomorphata</taxon>
        <taxon>Ovalentaria</taxon>
        <taxon>Atherinomorphae</taxon>
        <taxon>Cyprinodontiformes</taxon>
        <taxon>Goodeidae</taxon>
        <taxon>Xenotaenia</taxon>
    </lineage>
</organism>
<feature type="non-terminal residue" evidence="2">
    <location>
        <position position="1"/>
    </location>
</feature>
<keyword evidence="1" id="KW-0175">Coiled coil</keyword>
<evidence type="ECO:0000313" key="2">
    <source>
        <dbReference type="EMBL" id="MEQ2264084.1"/>
    </source>
</evidence>
<keyword evidence="3" id="KW-1185">Reference proteome</keyword>
<comment type="caution">
    <text evidence="2">The sequence shown here is derived from an EMBL/GenBank/DDBJ whole genome shotgun (WGS) entry which is preliminary data.</text>
</comment>
<dbReference type="Proteomes" id="UP001444071">
    <property type="component" value="Unassembled WGS sequence"/>
</dbReference>
<evidence type="ECO:0000256" key="1">
    <source>
        <dbReference type="SAM" id="Coils"/>
    </source>
</evidence>
<protein>
    <submittedName>
        <fullName evidence="2">Uncharacterized protein</fullName>
    </submittedName>
</protein>
<dbReference type="EMBL" id="JAHRIM010026761">
    <property type="protein sequence ID" value="MEQ2264084.1"/>
    <property type="molecule type" value="Genomic_DNA"/>
</dbReference>
<evidence type="ECO:0000313" key="3">
    <source>
        <dbReference type="Proteomes" id="UP001444071"/>
    </source>
</evidence>
<gene>
    <name evidence="2" type="ORF">XENORESO_018812</name>
</gene>
<sequence>DLEEELELDRKRVLEAEAVVKRAEEELTVAKERLLLQEDELQSRAGSHSVCLLKGGLQPG</sequence>